<evidence type="ECO:0000313" key="3">
    <source>
        <dbReference type="Proteomes" id="UP000837857"/>
    </source>
</evidence>
<reference evidence="2" key="1">
    <citation type="submission" date="2022-03" db="EMBL/GenBank/DDBJ databases">
        <authorList>
            <person name="Martin H S."/>
        </authorList>
    </citation>
    <scope>NUCLEOTIDE SEQUENCE</scope>
</reference>
<keyword evidence="3" id="KW-1185">Reference proteome</keyword>
<name>A0ABN8IG86_9NEOP</name>
<evidence type="ECO:0000313" key="2">
    <source>
        <dbReference type="EMBL" id="CAH2054453.1"/>
    </source>
</evidence>
<sequence length="96" mass="10539">MSAGKGAASSLARNPLRCLRRKEHAAPRTTAFAPVVDLGHKNARRHRGPDLSLGTRAIDTRSRVDGESWGREREFSTKPSRGRSAAARKLVSEFQT</sequence>
<dbReference type="Proteomes" id="UP000837857">
    <property type="component" value="Chromosome 21"/>
</dbReference>
<organism evidence="2 3">
    <name type="scientific">Iphiclides podalirius</name>
    <name type="common">scarce swallowtail</name>
    <dbReference type="NCBI Taxonomy" id="110791"/>
    <lineage>
        <taxon>Eukaryota</taxon>
        <taxon>Metazoa</taxon>
        <taxon>Ecdysozoa</taxon>
        <taxon>Arthropoda</taxon>
        <taxon>Hexapoda</taxon>
        <taxon>Insecta</taxon>
        <taxon>Pterygota</taxon>
        <taxon>Neoptera</taxon>
        <taxon>Endopterygota</taxon>
        <taxon>Lepidoptera</taxon>
        <taxon>Glossata</taxon>
        <taxon>Ditrysia</taxon>
        <taxon>Papilionoidea</taxon>
        <taxon>Papilionidae</taxon>
        <taxon>Papilioninae</taxon>
        <taxon>Iphiclides</taxon>
    </lineage>
</organism>
<feature type="region of interest" description="Disordered" evidence="1">
    <location>
        <begin position="40"/>
        <end position="96"/>
    </location>
</feature>
<feature type="non-terminal residue" evidence="2">
    <location>
        <position position="96"/>
    </location>
</feature>
<evidence type="ECO:0000256" key="1">
    <source>
        <dbReference type="SAM" id="MobiDB-lite"/>
    </source>
</evidence>
<feature type="compositionally biased region" description="Basic and acidic residues" evidence="1">
    <location>
        <begin position="58"/>
        <end position="76"/>
    </location>
</feature>
<dbReference type="EMBL" id="OW152833">
    <property type="protein sequence ID" value="CAH2054453.1"/>
    <property type="molecule type" value="Genomic_DNA"/>
</dbReference>
<protein>
    <submittedName>
        <fullName evidence="2">Uncharacterized protein</fullName>
    </submittedName>
</protein>
<accession>A0ABN8IG86</accession>
<gene>
    <name evidence="2" type="ORF">IPOD504_LOCUS8629</name>
</gene>
<proteinExistence type="predicted"/>